<dbReference type="PRINTS" id="PR01038">
    <property type="entry name" value="TRNASYNTHARG"/>
</dbReference>
<dbReference type="InterPro" id="IPR036695">
    <property type="entry name" value="Arg-tRNA-synth_N_sf"/>
</dbReference>
<dbReference type="GO" id="GO:0004814">
    <property type="term" value="F:arginine-tRNA ligase activity"/>
    <property type="evidence" value="ECO:0007669"/>
    <property type="project" value="UniProtKB-EC"/>
</dbReference>
<keyword evidence="2 9" id="KW-0963">Cytoplasm</keyword>
<dbReference type="Gene3D" id="1.10.730.10">
    <property type="entry name" value="Isoleucyl-tRNA Synthetase, Domain 1"/>
    <property type="match status" value="1"/>
</dbReference>
<dbReference type="HAMAP" id="MF_00123">
    <property type="entry name" value="Arg_tRNA_synth"/>
    <property type="match status" value="1"/>
</dbReference>
<comment type="subcellular location">
    <subcellularLocation>
        <location evidence="9">Cytoplasm</location>
    </subcellularLocation>
</comment>
<keyword evidence="6 9" id="KW-0648">Protein biosynthesis</keyword>
<dbReference type="PROSITE" id="PS00178">
    <property type="entry name" value="AA_TRNA_LIGASE_I"/>
    <property type="match status" value="1"/>
</dbReference>
<dbReference type="InterPro" id="IPR001412">
    <property type="entry name" value="aa-tRNA-synth_I_CS"/>
</dbReference>
<reference evidence="13 14" key="1">
    <citation type="submission" date="2024-02" db="EMBL/GenBank/DDBJ databases">
        <authorList>
            <person name="Nijsse B."/>
            <person name="Sprong H."/>
        </authorList>
    </citation>
    <scope>NUCLEOTIDE SEQUENCE [LARGE SCALE GENOMIC DNA]</scope>
    <source>
        <strain evidence="13">OB144</strain>
    </source>
</reference>
<dbReference type="InterPro" id="IPR008909">
    <property type="entry name" value="DALR_anticod-bd"/>
</dbReference>
<evidence type="ECO:0000256" key="4">
    <source>
        <dbReference type="ARBA" id="ARBA00022741"/>
    </source>
</evidence>
<evidence type="ECO:0000259" key="12">
    <source>
        <dbReference type="SMART" id="SM01016"/>
    </source>
</evidence>
<dbReference type="InterPro" id="IPR005148">
    <property type="entry name" value="Arg-tRNA-synth_N"/>
</dbReference>
<feature type="domain" description="DALR anticodon binding" evidence="11">
    <location>
        <begin position="447"/>
        <end position="577"/>
    </location>
</feature>
<dbReference type="Gene3D" id="3.30.1360.70">
    <property type="entry name" value="Arginyl tRNA synthetase N-terminal domain"/>
    <property type="match status" value="1"/>
</dbReference>
<comment type="subunit">
    <text evidence="9">Monomer.</text>
</comment>
<dbReference type="Pfam" id="PF03485">
    <property type="entry name" value="Arg_tRNA_synt_N"/>
    <property type="match status" value="1"/>
</dbReference>
<dbReference type="SMART" id="SM00836">
    <property type="entry name" value="DALR_1"/>
    <property type="match status" value="1"/>
</dbReference>
<dbReference type="NCBIfam" id="TIGR00456">
    <property type="entry name" value="argS"/>
    <property type="match status" value="1"/>
</dbReference>
<evidence type="ECO:0000256" key="10">
    <source>
        <dbReference type="RuleBase" id="RU363038"/>
    </source>
</evidence>
<dbReference type="SMART" id="SM01016">
    <property type="entry name" value="Arg_tRNA_synt_N"/>
    <property type="match status" value="1"/>
</dbReference>
<dbReference type="InterPro" id="IPR001278">
    <property type="entry name" value="Arg-tRNA-ligase"/>
</dbReference>
<dbReference type="InterPro" id="IPR035684">
    <property type="entry name" value="ArgRS_core"/>
</dbReference>
<evidence type="ECO:0000313" key="14">
    <source>
        <dbReference type="Proteomes" id="UP001642485"/>
    </source>
</evidence>
<evidence type="ECO:0000256" key="8">
    <source>
        <dbReference type="ARBA" id="ARBA00049339"/>
    </source>
</evidence>
<name>A0ABM9NB60_RICHE</name>
<dbReference type="EMBL" id="OZ018776">
    <property type="protein sequence ID" value="CAK9120655.1"/>
    <property type="molecule type" value="Genomic_DNA"/>
</dbReference>
<evidence type="ECO:0000313" key="13">
    <source>
        <dbReference type="EMBL" id="CAK9120655.1"/>
    </source>
</evidence>
<dbReference type="SUPFAM" id="SSF52374">
    <property type="entry name" value="Nucleotidylyl transferase"/>
    <property type="match status" value="1"/>
</dbReference>
<evidence type="ECO:0000259" key="11">
    <source>
        <dbReference type="SMART" id="SM00836"/>
    </source>
</evidence>
<dbReference type="SUPFAM" id="SSF55190">
    <property type="entry name" value="Arginyl-tRNA synthetase (ArgRS), N-terminal 'additional' domain"/>
    <property type="match status" value="1"/>
</dbReference>
<evidence type="ECO:0000256" key="7">
    <source>
        <dbReference type="ARBA" id="ARBA00023146"/>
    </source>
</evidence>
<keyword evidence="14" id="KW-1185">Reference proteome</keyword>
<dbReference type="RefSeq" id="WP_010420482.1">
    <property type="nucleotide sequence ID" value="NZ_OY974080.1"/>
</dbReference>
<sequence>MNIFNQLKQDIIAVSQQLYNNQEIANTATIETPKDSFNGDLSSNIAMIIAAKESISPREVALKFKEVLITLPYIASIEIAGPGFINFTIKADSWQASIKDILQHEEKFFEIDIDKSRNINIEYVSANPTGPMHIGHARGAVYGDVLARILQKVGYSVTKEYYVNDAGSQINDLVSTVLLRYRESLGEKITIPTGLYPGEYLIPLGQILAKEYGNKLLTMDEAERFKIVKNFAVEKMLDLNRKDLEDLGIKHNIFFSEQSLHDKGEIEETVKLLTGMGLIYEGTLSAPKGKVHDKWDNRVQKLFKSTKYGDSQDRPIEKADGSWSYFASDLAYAKDKIDRGASHLIYVLGADHSGYVKRIEAIVKALGKEQQVKVDVKICQLVNFVENGVPVKMSKRLGSFASVQDVNHEVGKDIIRFMMLTRQNDKPLDFDLVKVKEQSRENPIFYVQYAHVRTISILSKAMALMPKYYNDFEEGKYDLSLLSSEEEIEIIKLLAAWTKTLEASAKYFEPHRIAFYLINLASKFHSIWNFGKENRDYRFVIENNKELTLARLALAKAIQKVIASGLEVIGVEPMNKM</sequence>
<dbReference type="CDD" id="cd00671">
    <property type="entry name" value="ArgRS_core"/>
    <property type="match status" value="1"/>
</dbReference>
<dbReference type="Proteomes" id="UP001642485">
    <property type="component" value="Chromosome"/>
</dbReference>
<comment type="similarity">
    <text evidence="1 9 10">Belongs to the class-I aminoacyl-tRNA synthetase family.</text>
</comment>
<dbReference type="Pfam" id="PF05746">
    <property type="entry name" value="DALR_1"/>
    <property type="match status" value="1"/>
</dbReference>
<dbReference type="PANTHER" id="PTHR11956:SF5">
    <property type="entry name" value="ARGININE--TRNA LIGASE, CYTOPLASMIC"/>
    <property type="match status" value="1"/>
</dbReference>
<protein>
    <recommendedName>
        <fullName evidence="9">Arginine--tRNA ligase</fullName>
        <ecNumber evidence="9">6.1.1.19</ecNumber>
    </recommendedName>
    <alternativeName>
        <fullName evidence="9">Arginyl-tRNA synthetase</fullName>
        <shortName evidence="9">ArgRS</shortName>
    </alternativeName>
</protein>
<feature type="domain" description="Arginyl tRNA synthetase N-terminal" evidence="12">
    <location>
        <begin position="5"/>
        <end position="89"/>
    </location>
</feature>
<evidence type="ECO:0000256" key="9">
    <source>
        <dbReference type="HAMAP-Rule" id="MF_00123"/>
    </source>
</evidence>
<organism evidence="13 14">
    <name type="scientific">Rickettsia helvetica</name>
    <dbReference type="NCBI Taxonomy" id="35789"/>
    <lineage>
        <taxon>Bacteria</taxon>
        <taxon>Pseudomonadati</taxon>
        <taxon>Pseudomonadota</taxon>
        <taxon>Alphaproteobacteria</taxon>
        <taxon>Rickettsiales</taxon>
        <taxon>Rickettsiaceae</taxon>
        <taxon>Rickettsieae</taxon>
        <taxon>Rickettsia</taxon>
        <taxon>spotted fever group</taxon>
    </lineage>
</organism>
<evidence type="ECO:0000256" key="6">
    <source>
        <dbReference type="ARBA" id="ARBA00022917"/>
    </source>
</evidence>
<dbReference type="Pfam" id="PF00750">
    <property type="entry name" value="tRNA-synt_1d"/>
    <property type="match status" value="1"/>
</dbReference>
<dbReference type="InterPro" id="IPR014729">
    <property type="entry name" value="Rossmann-like_a/b/a_fold"/>
</dbReference>
<evidence type="ECO:0000256" key="3">
    <source>
        <dbReference type="ARBA" id="ARBA00022598"/>
    </source>
</evidence>
<proteinExistence type="inferred from homology"/>
<gene>
    <name evidence="9 13" type="primary">argS</name>
    <name evidence="13" type="ORF">OB144RH_03225</name>
</gene>
<dbReference type="InterPro" id="IPR009080">
    <property type="entry name" value="tRNAsynth_Ia_anticodon-bd"/>
</dbReference>
<dbReference type="Gene3D" id="3.40.50.620">
    <property type="entry name" value="HUPs"/>
    <property type="match status" value="1"/>
</dbReference>
<keyword evidence="4 9" id="KW-0547">Nucleotide-binding</keyword>
<keyword evidence="3 9" id="KW-0436">Ligase</keyword>
<feature type="short sequence motif" description="'HIGH' region" evidence="9">
    <location>
        <begin position="126"/>
        <end position="136"/>
    </location>
</feature>
<dbReference type="PANTHER" id="PTHR11956">
    <property type="entry name" value="ARGINYL-TRNA SYNTHETASE"/>
    <property type="match status" value="1"/>
</dbReference>
<dbReference type="EC" id="6.1.1.19" evidence="9"/>
<evidence type="ECO:0000256" key="2">
    <source>
        <dbReference type="ARBA" id="ARBA00022490"/>
    </source>
</evidence>
<dbReference type="SUPFAM" id="SSF47323">
    <property type="entry name" value="Anticodon-binding domain of a subclass of class I aminoacyl-tRNA synthetases"/>
    <property type="match status" value="1"/>
</dbReference>
<keyword evidence="5 9" id="KW-0067">ATP-binding</keyword>
<accession>A0ABM9NB60</accession>
<keyword evidence="7 9" id="KW-0030">Aminoacyl-tRNA synthetase</keyword>
<evidence type="ECO:0000256" key="1">
    <source>
        <dbReference type="ARBA" id="ARBA00005594"/>
    </source>
</evidence>
<comment type="catalytic activity">
    <reaction evidence="8 9">
        <text>tRNA(Arg) + L-arginine + ATP = L-arginyl-tRNA(Arg) + AMP + diphosphate</text>
        <dbReference type="Rhea" id="RHEA:20301"/>
        <dbReference type="Rhea" id="RHEA-COMP:9658"/>
        <dbReference type="Rhea" id="RHEA-COMP:9673"/>
        <dbReference type="ChEBI" id="CHEBI:30616"/>
        <dbReference type="ChEBI" id="CHEBI:32682"/>
        <dbReference type="ChEBI" id="CHEBI:33019"/>
        <dbReference type="ChEBI" id="CHEBI:78442"/>
        <dbReference type="ChEBI" id="CHEBI:78513"/>
        <dbReference type="ChEBI" id="CHEBI:456215"/>
        <dbReference type="EC" id="6.1.1.19"/>
    </reaction>
</comment>
<evidence type="ECO:0000256" key="5">
    <source>
        <dbReference type="ARBA" id="ARBA00022840"/>
    </source>
</evidence>